<evidence type="ECO:0000313" key="3">
    <source>
        <dbReference type="Proteomes" id="UP001054837"/>
    </source>
</evidence>
<name>A0AAV4Q8Z0_9ARAC</name>
<accession>A0AAV4Q8Z0</accession>
<feature type="region of interest" description="Disordered" evidence="1">
    <location>
        <begin position="106"/>
        <end position="131"/>
    </location>
</feature>
<sequence>MIGDIKGLIAFRALSEDRGRCELCTCKLHDTLAVSRAASQITSLASWRQVVARHRCLGHDSERCINNQGEEKKVKTGLAASARHSLMTMPIETFLKLAQGIMQHSEVNEKEHHRGHASHSAIQAPEHHRRN</sequence>
<dbReference type="Proteomes" id="UP001054837">
    <property type="component" value="Unassembled WGS sequence"/>
</dbReference>
<comment type="caution">
    <text evidence="2">The sequence shown here is derived from an EMBL/GenBank/DDBJ whole genome shotgun (WGS) entry which is preliminary data.</text>
</comment>
<gene>
    <name evidence="2" type="ORF">CDAR_506561</name>
</gene>
<protein>
    <submittedName>
        <fullName evidence="2">Uncharacterized protein</fullName>
    </submittedName>
</protein>
<dbReference type="AlphaFoldDB" id="A0AAV4Q8Z0"/>
<evidence type="ECO:0000256" key="1">
    <source>
        <dbReference type="SAM" id="MobiDB-lite"/>
    </source>
</evidence>
<evidence type="ECO:0000313" key="2">
    <source>
        <dbReference type="EMBL" id="GIY05782.1"/>
    </source>
</evidence>
<dbReference type="EMBL" id="BPLQ01004124">
    <property type="protein sequence ID" value="GIY05782.1"/>
    <property type="molecule type" value="Genomic_DNA"/>
</dbReference>
<reference evidence="2 3" key="1">
    <citation type="submission" date="2021-06" db="EMBL/GenBank/DDBJ databases">
        <title>Caerostris darwini draft genome.</title>
        <authorList>
            <person name="Kono N."/>
            <person name="Arakawa K."/>
        </authorList>
    </citation>
    <scope>NUCLEOTIDE SEQUENCE [LARGE SCALE GENOMIC DNA]</scope>
</reference>
<organism evidence="2 3">
    <name type="scientific">Caerostris darwini</name>
    <dbReference type="NCBI Taxonomy" id="1538125"/>
    <lineage>
        <taxon>Eukaryota</taxon>
        <taxon>Metazoa</taxon>
        <taxon>Ecdysozoa</taxon>
        <taxon>Arthropoda</taxon>
        <taxon>Chelicerata</taxon>
        <taxon>Arachnida</taxon>
        <taxon>Araneae</taxon>
        <taxon>Araneomorphae</taxon>
        <taxon>Entelegynae</taxon>
        <taxon>Araneoidea</taxon>
        <taxon>Araneidae</taxon>
        <taxon>Caerostris</taxon>
    </lineage>
</organism>
<proteinExistence type="predicted"/>
<keyword evidence="3" id="KW-1185">Reference proteome</keyword>